<name>A0A817FE54_LEPSM</name>
<dbReference type="AlphaFoldDB" id="A0A817FE54"/>
<keyword evidence="2" id="KW-1185">Reference proteome</keyword>
<proteinExistence type="predicted"/>
<protein>
    <submittedName>
        <fullName evidence="1">(salmon louse) hypothetical protein</fullName>
    </submittedName>
</protein>
<comment type="caution">
    <text evidence="1">The sequence shown here is derived from an EMBL/GenBank/DDBJ whole genome shotgun (WGS) entry which is preliminary data.</text>
</comment>
<organism evidence="1 2">
    <name type="scientific">Lepeophtheirus salmonis</name>
    <name type="common">Salmon louse</name>
    <name type="synonym">Caligus salmonis</name>
    <dbReference type="NCBI Taxonomy" id="72036"/>
    <lineage>
        <taxon>Eukaryota</taxon>
        <taxon>Metazoa</taxon>
        <taxon>Ecdysozoa</taxon>
        <taxon>Arthropoda</taxon>
        <taxon>Crustacea</taxon>
        <taxon>Multicrustacea</taxon>
        <taxon>Hexanauplia</taxon>
        <taxon>Copepoda</taxon>
        <taxon>Siphonostomatoida</taxon>
        <taxon>Caligidae</taxon>
        <taxon>Lepeophtheirus</taxon>
    </lineage>
</organism>
<sequence length="220" mass="25157">MLKVYLERWAAKFTGKSKADDNCAKVLGKTKFELPNPLTVNEVKKCPRSPRRPAKSEVSTTTFDGSVDIGCTARGMWQVHQMQMRQANLNLLLVPIPHRKLKLRNDSPLSQKTCFKLFELFEKFPVRREGLTPYLVYSYLNHLVFAKNKGTPPSKNLLRKAKSLLASRCVYRLKDGTAFELSSALEVDPHLTNILIWDSGGEFHERKLARKGDQLQKKKQ</sequence>
<dbReference type="EMBL" id="CAJNVT010000210">
    <property type="protein sequence ID" value="CAF2747530.1"/>
    <property type="molecule type" value="Genomic_DNA"/>
</dbReference>
<evidence type="ECO:0000313" key="2">
    <source>
        <dbReference type="Proteomes" id="UP000675881"/>
    </source>
</evidence>
<reference evidence="1" key="1">
    <citation type="submission" date="2021-02" db="EMBL/GenBank/DDBJ databases">
        <authorList>
            <person name="Bekaert M."/>
        </authorList>
    </citation>
    <scope>NUCLEOTIDE SEQUENCE</scope>
    <source>
        <strain evidence="1">IoA-00</strain>
    </source>
</reference>
<gene>
    <name evidence="1" type="ORF">LSAA_363</name>
</gene>
<evidence type="ECO:0000313" key="1">
    <source>
        <dbReference type="EMBL" id="CAF2747530.1"/>
    </source>
</evidence>
<accession>A0A817FE54</accession>
<dbReference type="Proteomes" id="UP000675881">
    <property type="component" value="Unassembled WGS sequence"/>
</dbReference>